<keyword evidence="1" id="KW-0812">Transmembrane</keyword>
<keyword evidence="3" id="KW-1185">Reference proteome</keyword>
<reference evidence="2" key="1">
    <citation type="journal article" date="2012" name="Nature">
        <title>The tomato genome sequence provides insights into fleshy fruit evolution.</title>
        <authorList>
            <consortium name="Tomato Genome Consortium"/>
        </authorList>
    </citation>
    <scope>NUCLEOTIDE SEQUENCE [LARGE SCALE GENOMIC DNA]</scope>
    <source>
        <strain evidence="2">cv. Heinz 1706</strain>
    </source>
</reference>
<dbReference type="Gramene" id="Solyc01g017333.1.1">
    <property type="protein sequence ID" value="Solyc01g017333.1.1"/>
    <property type="gene ID" value="Solyc01g017333.1"/>
</dbReference>
<dbReference type="AlphaFoldDB" id="A0A3Q7ECR7"/>
<evidence type="ECO:0000256" key="1">
    <source>
        <dbReference type="SAM" id="Phobius"/>
    </source>
</evidence>
<accession>A0A3Q7ECR7</accession>
<organism evidence="2">
    <name type="scientific">Solanum lycopersicum</name>
    <name type="common">Tomato</name>
    <name type="synonym">Lycopersicon esculentum</name>
    <dbReference type="NCBI Taxonomy" id="4081"/>
    <lineage>
        <taxon>Eukaryota</taxon>
        <taxon>Viridiplantae</taxon>
        <taxon>Streptophyta</taxon>
        <taxon>Embryophyta</taxon>
        <taxon>Tracheophyta</taxon>
        <taxon>Spermatophyta</taxon>
        <taxon>Magnoliopsida</taxon>
        <taxon>eudicotyledons</taxon>
        <taxon>Gunneridae</taxon>
        <taxon>Pentapetalae</taxon>
        <taxon>asterids</taxon>
        <taxon>lamiids</taxon>
        <taxon>Solanales</taxon>
        <taxon>Solanaceae</taxon>
        <taxon>Solanoideae</taxon>
        <taxon>Solaneae</taxon>
        <taxon>Solanum</taxon>
        <taxon>Solanum subgen. Lycopersicon</taxon>
    </lineage>
</organism>
<keyword evidence="1" id="KW-0472">Membrane</keyword>
<sequence>MGYMSIIALGSRYLRTILDVQFNFDIGKCLITFVMAIGIILTPIYSLSMPRQLFYGYKLFNAQRTLFLIQDRESYFFGSPSFYP</sequence>
<name>A0A3Q7ECR7_SOLLC</name>
<evidence type="ECO:0000313" key="3">
    <source>
        <dbReference type="Proteomes" id="UP000004994"/>
    </source>
</evidence>
<evidence type="ECO:0008006" key="4">
    <source>
        <dbReference type="Google" id="ProtNLM"/>
    </source>
</evidence>
<keyword evidence="1" id="KW-1133">Transmembrane helix</keyword>
<feature type="transmembrane region" description="Helical" evidence="1">
    <location>
        <begin position="30"/>
        <end position="48"/>
    </location>
</feature>
<protein>
    <recommendedName>
        <fullName evidence="4">NADH:quinone oxidoreductase/Mrp antiporter membrane subunit domain-containing protein</fullName>
    </recommendedName>
</protein>
<dbReference type="InParanoid" id="A0A3Q7ECR7"/>
<dbReference type="EnsemblPlants" id="Solyc01g017333.1.1">
    <property type="protein sequence ID" value="Solyc01g017333.1.1"/>
    <property type="gene ID" value="Solyc01g017333.1"/>
</dbReference>
<reference evidence="2" key="2">
    <citation type="submission" date="2019-01" db="UniProtKB">
        <authorList>
            <consortium name="EnsemblPlants"/>
        </authorList>
    </citation>
    <scope>IDENTIFICATION</scope>
    <source>
        <strain evidence="2">cv. Heinz 1706</strain>
    </source>
</reference>
<proteinExistence type="predicted"/>
<evidence type="ECO:0000313" key="2">
    <source>
        <dbReference type="EnsemblPlants" id="Solyc01g017333.1.1"/>
    </source>
</evidence>
<dbReference type="STRING" id="4081.A0A3Q7ECR7"/>
<dbReference type="Proteomes" id="UP000004994">
    <property type="component" value="Chromosome 1"/>
</dbReference>